<dbReference type="EMBL" id="LAZR01010494">
    <property type="protein sequence ID" value="KKM66619.1"/>
    <property type="molecule type" value="Genomic_DNA"/>
</dbReference>
<gene>
    <name evidence="1" type="ORF">LCGC14_1479390</name>
</gene>
<dbReference type="AlphaFoldDB" id="A0A0F9J9Z2"/>
<evidence type="ECO:0008006" key="2">
    <source>
        <dbReference type="Google" id="ProtNLM"/>
    </source>
</evidence>
<accession>A0A0F9J9Z2</accession>
<evidence type="ECO:0000313" key="1">
    <source>
        <dbReference type="EMBL" id="KKM66619.1"/>
    </source>
</evidence>
<name>A0A0F9J9Z2_9ZZZZ</name>
<organism evidence="1">
    <name type="scientific">marine sediment metagenome</name>
    <dbReference type="NCBI Taxonomy" id="412755"/>
    <lineage>
        <taxon>unclassified sequences</taxon>
        <taxon>metagenomes</taxon>
        <taxon>ecological metagenomes</taxon>
    </lineage>
</organism>
<sequence length="126" mass="15061">MEQKLQEIFNHYNKKYRLNLKLILNPFTKIGGCAYFTGMTKTITIHLQRLLTYYHNSPTFRKRIGKIDVNILPIFALLHEFKHAIEHCKDADEYDYKYFSFTGNYHKNPAELEADAFARKELNKWI</sequence>
<proteinExistence type="predicted"/>
<reference evidence="1" key="1">
    <citation type="journal article" date="2015" name="Nature">
        <title>Complex archaea that bridge the gap between prokaryotes and eukaryotes.</title>
        <authorList>
            <person name="Spang A."/>
            <person name="Saw J.H."/>
            <person name="Jorgensen S.L."/>
            <person name="Zaremba-Niedzwiedzka K."/>
            <person name="Martijn J."/>
            <person name="Lind A.E."/>
            <person name="van Eijk R."/>
            <person name="Schleper C."/>
            <person name="Guy L."/>
            <person name="Ettema T.J."/>
        </authorList>
    </citation>
    <scope>NUCLEOTIDE SEQUENCE</scope>
</reference>
<comment type="caution">
    <text evidence="1">The sequence shown here is derived from an EMBL/GenBank/DDBJ whole genome shotgun (WGS) entry which is preliminary data.</text>
</comment>
<protein>
    <recommendedName>
        <fullName evidence="2">SprT-like domain-containing protein</fullName>
    </recommendedName>
</protein>